<proteinExistence type="predicted"/>
<dbReference type="eggNOG" id="COG5492">
    <property type="taxonomic scope" value="Bacteria"/>
</dbReference>
<dbReference type="HOGENOM" id="CLU_862492_0_0_9"/>
<protein>
    <submittedName>
        <fullName evidence="2">S-layer-like domain-containing protein</fullName>
    </submittedName>
</protein>
<reference evidence="2 3" key="1">
    <citation type="journal article" date="2012" name="PLoS ONE">
        <title>The purine-utilizing bacterium Clostridium acidurici 9a: a genome-guided metabolic reconsideration.</title>
        <authorList>
            <person name="Hartwich K."/>
            <person name="Poehlein A."/>
            <person name="Daniel R."/>
        </authorList>
    </citation>
    <scope>NUCLEOTIDE SEQUENCE [LARGE SCALE GENOMIC DNA]</scope>
    <source>
        <strain evidence="3">ATCC 7906 / DSM 604 / BCRC 14475 / CIP 104303 / KCTC 5404 / NCIMB 10678 / 9a</strain>
    </source>
</reference>
<gene>
    <name evidence="2" type="ordered locus">Curi_c27820</name>
</gene>
<name>K0B4B3_GOTA9</name>
<dbReference type="Pfam" id="PF00395">
    <property type="entry name" value="SLH"/>
    <property type="match status" value="1"/>
</dbReference>
<dbReference type="InterPro" id="IPR001119">
    <property type="entry name" value="SLH_dom"/>
</dbReference>
<organism evidence="2 3">
    <name type="scientific">Gottschalkia acidurici (strain ATCC 7906 / DSM 604 / BCRC 14475 / CIP 104303 / KCTC 5404 / NCIMB 10678 / 9a)</name>
    <name type="common">Clostridium acidurici</name>
    <dbReference type="NCBI Taxonomy" id="1128398"/>
    <lineage>
        <taxon>Bacteria</taxon>
        <taxon>Bacillati</taxon>
        <taxon>Bacillota</taxon>
        <taxon>Tissierellia</taxon>
        <taxon>Tissierellales</taxon>
        <taxon>Gottschalkiaceae</taxon>
        <taxon>Gottschalkia</taxon>
    </lineage>
</organism>
<dbReference type="STRING" id="1128398.Curi_c27820"/>
<dbReference type="KEGG" id="cad:Curi_c27820"/>
<evidence type="ECO:0000313" key="2">
    <source>
        <dbReference type="EMBL" id="AFS79775.1"/>
    </source>
</evidence>
<sequence>MRSNNLKLSIMISILIIFNLVIGGSSTAFASNSRWSAQAIGNFLENKIDAPNVIQDKKYTQQITREEFAELIIGFYIKVNNIDRDSIKIKDNPFKDTNNLDVQRAYSLGIIKGMSNDTFSPNDNISREQIATMITRFLNIKDINTNSTNNLDIFEDKKDISDWAFDSLAYCVENEIIEGFNVWGEMQLKPKETSTVEQVITVLNRIGTKNNWITQSQSKYISGFFIPSNTKLDIIESHMPGKSIAIKIMWNQLDSIEKLEYDLNYIFNKNPEYKELIEFLTTEKDEYYKDFDISTHQIYVSGDRTRVDVQISEK</sequence>
<accession>K0B4B3</accession>
<dbReference type="EMBL" id="CP003326">
    <property type="protein sequence ID" value="AFS79775.1"/>
    <property type="molecule type" value="Genomic_DNA"/>
</dbReference>
<dbReference type="AlphaFoldDB" id="K0B4B3"/>
<dbReference type="PROSITE" id="PS51272">
    <property type="entry name" value="SLH"/>
    <property type="match status" value="2"/>
</dbReference>
<dbReference type="OrthoDB" id="9808890at2"/>
<dbReference type="Proteomes" id="UP000006094">
    <property type="component" value="Chromosome"/>
</dbReference>
<evidence type="ECO:0000313" key="3">
    <source>
        <dbReference type="Proteomes" id="UP000006094"/>
    </source>
</evidence>
<dbReference type="RefSeq" id="WP_014968909.1">
    <property type="nucleotide sequence ID" value="NC_018664.1"/>
</dbReference>
<evidence type="ECO:0000259" key="1">
    <source>
        <dbReference type="PROSITE" id="PS51272"/>
    </source>
</evidence>
<dbReference type="PATRIC" id="fig|1128398.3.peg.2872"/>
<feature type="domain" description="SLH" evidence="1">
    <location>
        <begin position="85"/>
        <end position="148"/>
    </location>
</feature>
<keyword evidence="3" id="KW-1185">Reference proteome</keyword>
<feature type="domain" description="SLH" evidence="1">
    <location>
        <begin position="151"/>
        <end position="217"/>
    </location>
</feature>